<evidence type="ECO:0000313" key="3">
    <source>
        <dbReference type="Proteomes" id="UP000176349"/>
    </source>
</evidence>
<comment type="similarity">
    <text evidence="1">Belongs to the peptidase S8 family.</text>
</comment>
<name>A0A1G2C828_9BACT</name>
<comment type="caution">
    <text evidence="2">The sequence shown here is derived from an EMBL/GenBank/DDBJ whole genome shotgun (WGS) entry which is preliminary data.</text>
</comment>
<dbReference type="PROSITE" id="PS51892">
    <property type="entry name" value="SUBTILASE"/>
    <property type="match status" value="1"/>
</dbReference>
<dbReference type="AlphaFoldDB" id="A0A1G2C828"/>
<gene>
    <name evidence="2" type="ORF">A2128_02380</name>
</gene>
<dbReference type="GO" id="GO:0004252">
    <property type="term" value="F:serine-type endopeptidase activity"/>
    <property type="evidence" value="ECO:0007669"/>
    <property type="project" value="InterPro"/>
</dbReference>
<comment type="caution">
    <text evidence="1">Lacks conserved residue(s) required for the propagation of feature annotation.</text>
</comment>
<dbReference type="GO" id="GO:0006508">
    <property type="term" value="P:proteolysis"/>
    <property type="evidence" value="ECO:0007669"/>
    <property type="project" value="InterPro"/>
</dbReference>
<protein>
    <recommendedName>
        <fullName evidence="4">Peptidase S8/S53 domain-containing protein</fullName>
    </recommendedName>
</protein>
<evidence type="ECO:0000313" key="2">
    <source>
        <dbReference type="EMBL" id="OGY96919.1"/>
    </source>
</evidence>
<accession>A0A1G2C828</accession>
<dbReference type="Proteomes" id="UP000176349">
    <property type="component" value="Unassembled WGS sequence"/>
</dbReference>
<sequence length="279" mass="30172">MVTGVAAILKAIKPSLTPAEIKNILVRTADPIRTGEPLKRLGIGCYLNPNSTVFTGCRLNALRAVQAVFGIRYIDDFEALSLGSLRGQNGWFSGAALVPNFIVQNEVVSEGRQAVKGWCIAPCPTDQVVGKSIPGPTNVAQAIEPITDTTAFTTISFDFRVDSGFALVHPTDSLFRDVFLIFRHEATGNILLSGGVGAPPEVLISNAQLGVWYHFDVHVDLENQRARARVDGGPWSAYVPFPAPITSIDHMHLRIGSGPPPTEVDSTAYYDNIYVTVQQ</sequence>
<evidence type="ECO:0008006" key="4">
    <source>
        <dbReference type="Google" id="ProtNLM"/>
    </source>
</evidence>
<dbReference type="Gene3D" id="3.40.50.200">
    <property type="entry name" value="Peptidase S8/S53 domain"/>
    <property type="match status" value="1"/>
</dbReference>
<organism evidence="2 3">
    <name type="scientific">Candidatus Liptonbacteria bacterium GWC1_60_9</name>
    <dbReference type="NCBI Taxonomy" id="1798645"/>
    <lineage>
        <taxon>Bacteria</taxon>
        <taxon>Candidatus Liptoniibacteriota</taxon>
    </lineage>
</organism>
<evidence type="ECO:0000256" key="1">
    <source>
        <dbReference type="PROSITE-ProRule" id="PRU01240"/>
    </source>
</evidence>
<reference evidence="2 3" key="1">
    <citation type="journal article" date="2016" name="Nat. Commun.">
        <title>Thousands of microbial genomes shed light on interconnected biogeochemical processes in an aquifer system.</title>
        <authorList>
            <person name="Anantharaman K."/>
            <person name="Brown C.T."/>
            <person name="Hug L.A."/>
            <person name="Sharon I."/>
            <person name="Castelle C.J."/>
            <person name="Probst A.J."/>
            <person name="Thomas B.C."/>
            <person name="Singh A."/>
            <person name="Wilkins M.J."/>
            <person name="Karaoz U."/>
            <person name="Brodie E.L."/>
            <person name="Williams K.H."/>
            <person name="Hubbard S.S."/>
            <person name="Banfield J.F."/>
        </authorList>
    </citation>
    <scope>NUCLEOTIDE SEQUENCE [LARGE SCALE GENOMIC DNA]</scope>
</reference>
<dbReference type="InterPro" id="IPR036852">
    <property type="entry name" value="Peptidase_S8/S53_dom_sf"/>
</dbReference>
<proteinExistence type="inferred from homology"/>
<dbReference type="SUPFAM" id="SSF52743">
    <property type="entry name" value="Subtilisin-like"/>
    <property type="match status" value="1"/>
</dbReference>
<dbReference type="EMBL" id="MHKV01000029">
    <property type="protein sequence ID" value="OGY96919.1"/>
    <property type="molecule type" value="Genomic_DNA"/>
</dbReference>